<name>A0A844G159_9BACT</name>
<feature type="region of interest" description="Disordered" evidence="1">
    <location>
        <begin position="1"/>
        <end position="63"/>
    </location>
</feature>
<sequence length="63" mass="6771">MGCLPADRLHAEKRHGGTGDRLRRRLRRARIADSRRARRRAGGSGPADRAHAGLQQAGCDAAG</sequence>
<accession>A0A844G159</accession>
<organism evidence="2 3">
    <name type="scientific">Victivallis lenta</name>
    <dbReference type="NCBI Taxonomy" id="2606640"/>
    <lineage>
        <taxon>Bacteria</taxon>
        <taxon>Pseudomonadati</taxon>
        <taxon>Lentisphaerota</taxon>
        <taxon>Lentisphaeria</taxon>
        <taxon>Victivallales</taxon>
        <taxon>Victivallaceae</taxon>
        <taxon>Victivallis</taxon>
    </lineage>
</organism>
<dbReference type="EMBL" id="VUNS01000009">
    <property type="protein sequence ID" value="MST97347.1"/>
    <property type="molecule type" value="Genomic_DNA"/>
</dbReference>
<keyword evidence="3" id="KW-1185">Reference proteome</keyword>
<evidence type="ECO:0000313" key="2">
    <source>
        <dbReference type="EMBL" id="MST97347.1"/>
    </source>
</evidence>
<proteinExistence type="predicted"/>
<reference evidence="2 3" key="1">
    <citation type="submission" date="2019-08" db="EMBL/GenBank/DDBJ databases">
        <title>In-depth cultivation of the pig gut microbiome towards novel bacterial diversity and tailored functional studies.</title>
        <authorList>
            <person name="Wylensek D."/>
            <person name="Hitch T.C.A."/>
            <person name="Clavel T."/>
        </authorList>
    </citation>
    <scope>NUCLEOTIDE SEQUENCE [LARGE SCALE GENOMIC DNA]</scope>
    <source>
        <strain evidence="2 3">BBE-744-WT-12</strain>
    </source>
</reference>
<dbReference type="Proteomes" id="UP000435649">
    <property type="component" value="Unassembled WGS sequence"/>
</dbReference>
<comment type="caution">
    <text evidence="2">The sequence shown here is derived from an EMBL/GenBank/DDBJ whole genome shotgun (WGS) entry which is preliminary data.</text>
</comment>
<evidence type="ECO:0000256" key="1">
    <source>
        <dbReference type="SAM" id="MobiDB-lite"/>
    </source>
</evidence>
<gene>
    <name evidence="2" type="ORF">FYJ85_09865</name>
</gene>
<evidence type="ECO:0000313" key="3">
    <source>
        <dbReference type="Proteomes" id="UP000435649"/>
    </source>
</evidence>
<feature type="compositionally biased region" description="Basic and acidic residues" evidence="1">
    <location>
        <begin position="7"/>
        <end position="21"/>
    </location>
</feature>
<protein>
    <submittedName>
        <fullName evidence="2">Uncharacterized protein</fullName>
    </submittedName>
</protein>
<dbReference type="AlphaFoldDB" id="A0A844G159"/>